<comment type="caution">
    <text evidence="3">The sequence shown here is derived from an EMBL/GenBank/DDBJ whole genome shotgun (WGS) entry which is preliminary data.</text>
</comment>
<dbReference type="EMBL" id="JBHZPZ010000005">
    <property type="protein sequence ID" value="MFE3867554.1"/>
    <property type="molecule type" value="Genomic_DNA"/>
</dbReference>
<dbReference type="InterPro" id="IPR010982">
    <property type="entry name" value="Lambda_DNA-bd_dom_sf"/>
</dbReference>
<dbReference type="PANTHER" id="PTHR46797">
    <property type="entry name" value="HTH-TYPE TRANSCRIPTIONAL REGULATOR"/>
    <property type="match status" value="1"/>
</dbReference>
<dbReference type="RefSeq" id="WP_379854209.1">
    <property type="nucleotide sequence ID" value="NZ_JBHZPZ010000005.1"/>
</dbReference>
<proteinExistence type="predicted"/>
<dbReference type="SMART" id="SM00530">
    <property type="entry name" value="HTH_XRE"/>
    <property type="match status" value="1"/>
</dbReference>
<reference evidence="3 4" key="1">
    <citation type="submission" date="2024-06" db="EMBL/GenBank/DDBJ databases">
        <title>Flavobacterium spp. isolated from glacier.</title>
        <authorList>
            <person name="Han D."/>
        </authorList>
    </citation>
    <scope>NUCLEOTIDE SEQUENCE [LARGE SCALE GENOMIC DNA]</scope>
    <source>
        <strain evidence="3 4">LS2P90</strain>
    </source>
</reference>
<dbReference type="PANTHER" id="PTHR46797:SF1">
    <property type="entry name" value="METHYLPHOSPHONATE SYNTHASE"/>
    <property type="match status" value="1"/>
</dbReference>
<evidence type="ECO:0000313" key="4">
    <source>
        <dbReference type="Proteomes" id="UP001600109"/>
    </source>
</evidence>
<keyword evidence="4" id="KW-1185">Reference proteome</keyword>
<dbReference type="CDD" id="cd00093">
    <property type="entry name" value="HTH_XRE"/>
    <property type="match status" value="1"/>
</dbReference>
<name>A0ABW6HVX0_9FLAO</name>
<dbReference type="Proteomes" id="UP001600109">
    <property type="component" value="Unassembled WGS sequence"/>
</dbReference>
<organism evidence="3 4">
    <name type="scientific">Flavobacterium xylosi</name>
    <dbReference type="NCBI Taxonomy" id="3230415"/>
    <lineage>
        <taxon>Bacteria</taxon>
        <taxon>Pseudomonadati</taxon>
        <taxon>Bacteroidota</taxon>
        <taxon>Flavobacteriia</taxon>
        <taxon>Flavobacteriales</taxon>
        <taxon>Flavobacteriaceae</taxon>
        <taxon>Flavobacterium</taxon>
    </lineage>
</organism>
<dbReference type="Pfam" id="PF01381">
    <property type="entry name" value="HTH_3"/>
    <property type="match status" value="1"/>
</dbReference>
<feature type="domain" description="HTH cro/C1-type" evidence="2">
    <location>
        <begin position="29"/>
        <end position="83"/>
    </location>
</feature>
<accession>A0ABW6HVX0</accession>
<gene>
    <name evidence="3" type="ORF">ACFX5E_05630</name>
</gene>
<dbReference type="InterPro" id="IPR050807">
    <property type="entry name" value="TransReg_Diox_bact_type"/>
</dbReference>
<protein>
    <submittedName>
        <fullName evidence="3">Helix-turn-helix domain-containing protein</fullName>
    </submittedName>
</protein>
<evidence type="ECO:0000256" key="1">
    <source>
        <dbReference type="ARBA" id="ARBA00023125"/>
    </source>
</evidence>
<dbReference type="Gene3D" id="1.10.260.40">
    <property type="entry name" value="lambda repressor-like DNA-binding domains"/>
    <property type="match status" value="1"/>
</dbReference>
<dbReference type="PROSITE" id="PS50943">
    <property type="entry name" value="HTH_CROC1"/>
    <property type="match status" value="1"/>
</dbReference>
<sequence>MRSIVGGSIVGVKLILSNMEIKEKFGLKVKVLREEKGFSIEQLANISNVDRNYISDIEKGKRNVSIEIIEKIILALDTGFKDFFSDNNF</sequence>
<dbReference type="SUPFAM" id="SSF47413">
    <property type="entry name" value="lambda repressor-like DNA-binding domains"/>
    <property type="match status" value="1"/>
</dbReference>
<dbReference type="InterPro" id="IPR001387">
    <property type="entry name" value="Cro/C1-type_HTH"/>
</dbReference>
<evidence type="ECO:0000259" key="2">
    <source>
        <dbReference type="PROSITE" id="PS50943"/>
    </source>
</evidence>
<evidence type="ECO:0000313" key="3">
    <source>
        <dbReference type="EMBL" id="MFE3867554.1"/>
    </source>
</evidence>
<keyword evidence="1" id="KW-0238">DNA-binding</keyword>